<dbReference type="AlphaFoldDB" id="A0A0D0IXG1"/>
<dbReference type="EMBL" id="JXQK01000083">
    <property type="protein sequence ID" value="KIP60353.1"/>
    <property type="molecule type" value="Genomic_DNA"/>
</dbReference>
<protein>
    <submittedName>
        <fullName evidence="1">Uncharacterized protein</fullName>
    </submittedName>
</protein>
<evidence type="ECO:0000313" key="2">
    <source>
        <dbReference type="Proteomes" id="UP000032046"/>
    </source>
</evidence>
<keyword evidence="2" id="KW-1185">Reference proteome</keyword>
<evidence type="ECO:0000313" key="1">
    <source>
        <dbReference type="EMBL" id="KIP60353.1"/>
    </source>
</evidence>
<gene>
    <name evidence="1" type="ORF">ST44_11630</name>
</gene>
<reference evidence="1 2" key="1">
    <citation type="submission" date="2015-01" db="EMBL/GenBank/DDBJ databases">
        <title>Comparative genomics of non-oral Prevotella species.</title>
        <authorList>
            <person name="Accetto T."/>
            <person name="Nograsek B."/>
            <person name="Avgustin G."/>
        </authorList>
    </citation>
    <scope>NUCLEOTIDE SEQUENCE [LARGE SCALE GENOMIC DNA]</scope>
    <source>
        <strain evidence="1 2">P5-119</strain>
    </source>
</reference>
<proteinExistence type="predicted"/>
<accession>A0A0D0IXG1</accession>
<name>A0A0D0IXG1_9BACT</name>
<dbReference type="Proteomes" id="UP000032046">
    <property type="component" value="Unassembled WGS sequence"/>
</dbReference>
<sequence length="99" mass="11640">MKKTARLSKNVWLKRLKLESKIHYIYKANVRHGICLIFCSIQTCCQIGKRQEEKENIIILWTDFFSKKLCENLFIKQIKCTFAIDMVTEAKGITIISKL</sequence>
<dbReference type="STRING" id="1602171.ST44_11630"/>
<organism evidence="1 2">
    <name type="scientific">Prevotella pectinovora</name>
    <dbReference type="NCBI Taxonomy" id="1602169"/>
    <lineage>
        <taxon>Bacteria</taxon>
        <taxon>Pseudomonadati</taxon>
        <taxon>Bacteroidota</taxon>
        <taxon>Bacteroidia</taxon>
        <taxon>Bacteroidales</taxon>
        <taxon>Prevotellaceae</taxon>
        <taxon>Prevotella</taxon>
    </lineage>
</organism>
<comment type="caution">
    <text evidence="1">The sequence shown here is derived from an EMBL/GenBank/DDBJ whole genome shotgun (WGS) entry which is preliminary data.</text>
</comment>